<gene>
    <name evidence="1" type="ORF">BVC80_9019g34</name>
</gene>
<dbReference type="Proteomes" id="UP000195402">
    <property type="component" value="Unassembled WGS sequence"/>
</dbReference>
<name>A0A200QQK3_MACCD</name>
<proteinExistence type="predicted"/>
<dbReference type="EMBL" id="MVGT01001370">
    <property type="protein sequence ID" value="OVA12730.1"/>
    <property type="molecule type" value="Genomic_DNA"/>
</dbReference>
<accession>A0A200QQK3</accession>
<evidence type="ECO:0000313" key="2">
    <source>
        <dbReference type="Proteomes" id="UP000195402"/>
    </source>
</evidence>
<dbReference type="AlphaFoldDB" id="A0A200QQK3"/>
<sequence>MKFIISRYSCRAKGLVLLRDYAVGDLAQREQSRRKRSCDDMASTALLRNAWELKSVGGLVFTSQFSGHLLILKYWRRPIYSLGSTPYGKPLQILQKVWPAYIGMTLD</sequence>
<reference evidence="1 2" key="1">
    <citation type="journal article" date="2017" name="Mol. Plant">
        <title>The Genome of Medicinal Plant Macleaya cordata Provides New Insights into Benzylisoquinoline Alkaloids Metabolism.</title>
        <authorList>
            <person name="Liu X."/>
            <person name="Liu Y."/>
            <person name="Huang P."/>
            <person name="Ma Y."/>
            <person name="Qing Z."/>
            <person name="Tang Q."/>
            <person name="Cao H."/>
            <person name="Cheng P."/>
            <person name="Zheng Y."/>
            <person name="Yuan Z."/>
            <person name="Zhou Y."/>
            <person name="Liu J."/>
            <person name="Tang Z."/>
            <person name="Zhuo Y."/>
            <person name="Zhang Y."/>
            <person name="Yu L."/>
            <person name="Huang J."/>
            <person name="Yang P."/>
            <person name="Peng Q."/>
            <person name="Zhang J."/>
            <person name="Jiang W."/>
            <person name="Zhang Z."/>
            <person name="Lin K."/>
            <person name="Ro D.K."/>
            <person name="Chen X."/>
            <person name="Xiong X."/>
            <person name="Shang Y."/>
            <person name="Huang S."/>
            <person name="Zeng J."/>
        </authorList>
    </citation>
    <scope>NUCLEOTIDE SEQUENCE [LARGE SCALE GENOMIC DNA]</scope>
    <source>
        <strain evidence="2">cv. BLH2017</strain>
        <tissue evidence="1">Root</tissue>
    </source>
</reference>
<protein>
    <submittedName>
        <fullName evidence="1">Uncharacterized protein</fullName>
    </submittedName>
</protein>
<organism evidence="1 2">
    <name type="scientific">Macleaya cordata</name>
    <name type="common">Five-seeded plume-poppy</name>
    <name type="synonym">Bocconia cordata</name>
    <dbReference type="NCBI Taxonomy" id="56857"/>
    <lineage>
        <taxon>Eukaryota</taxon>
        <taxon>Viridiplantae</taxon>
        <taxon>Streptophyta</taxon>
        <taxon>Embryophyta</taxon>
        <taxon>Tracheophyta</taxon>
        <taxon>Spermatophyta</taxon>
        <taxon>Magnoliopsida</taxon>
        <taxon>Ranunculales</taxon>
        <taxon>Papaveraceae</taxon>
        <taxon>Papaveroideae</taxon>
        <taxon>Macleaya</taxon>
    </lineage>
</organism>
<dbReference type="InParanoid" id="A0A200QQK3"/>
<comment type="caution">
    <text evidence="1">The sequence shown here is derived from an EMBL/GenBank/DDBJ whole genome shotgun (WGS) entry which is preliminary data.</text>
</comment>
<evidence type="ECO:0000313" key="1">
    <source>
        <dbReference type="EMBL" id="OVA12730.1"/>
    </source>
</evidence>
<keyword evidence="2" id="KW-1185">Reference proteome</keyword>